<accession>A0ABT2CUG1</accession>
<sequence>MSVINKMLQDLDARQNGSVEASHMYTKPESFGERGLSPFVVAGAALGVAVLAAGAAFGWRYWQKAHQPVAVAPVPAKVVIIPAPPKAAPPPPAAPIALAEPAVVATPAPAPAPEKKHERQKVTAEHKRDAVKANTKAEPKTAPADTAPEQGKEVTSAQKAESAYRRGLANIQEGYLADGIGALEQALQANPRHDAARQTLVRVLIDNKRSEEAIGLLQTGLTLDPRQPSMAMLLARLQIEHGGSGIETLTRTLPYVGANSEYHAFLAGALQRQQRHREAVEQYQAALRGAQNGVWLMGLGISLQAEKRDTEALDAFRKAKNSGNLSADLLAFVDSKIQQLVH</sequence>
<keyword evidence="2" id="KW-1133">Transmembrane helix</keyword>
<evidence type="ECO:0000313" key="4">
    <source>
        <dbReference type="Proteomes" id="UP001204621"/>
    </source>
</evidence>
<keyword evidence="2" id="KW-0472">Membrane</keyword>
<evidence type="ECO:0000256" key="2">
    <source>
        <dbReference type="SAM" id="Phobius"/>
    </source>
</evidence>
<protein>
    <submittedName>
        <fullName evidence="3">Tetratricopeptide repeat protein</fullName>
    </submittedName>
</protein>
<comment type="caution">
    <text evidence="3">The sequence shown here is derived from an EMBL/GenBank/DDBJ whole genome shotgun (WGS) entry which is preliminary data.</text>
</comment>
<keyword evidence="2" id="KW-0812">Transmembrane</keyword>
<feature type="region of interest" description="Disordered" evidence="1">
    <location>
        <begin position="107"/>
        <end position="159"/>
    </location>
</feature>
<name>A0ABT2CUG1_9BURK</name>
<dbReference type="SUPFAM" id="SSF48452">
    <property type="entry name" value="TPR-like"/>
    <property type="match status" value="1"/>
</dbReference>
<keyword evidence="4" id="KW-1185">Reference proteome</keyword>
<evidence type="ECO:0000256" key="1">
    <source>
        <dbReference type="SAM" id="MobiDB-lite"/>
    </source>
</evidence>
<feature type="transmembrane region" description="Helical" evidence="2">
    <location>
        <begin position="39"/>
        <end position="59"/>
    </location>
</feature>
<dbReference type="Proteomes" id="UP001204621">
    <property type="component" value="Unassembled WGS sequence"/>
</dbReference>
<dbReference type="Pfam" id="PF14559">
    <property type="entry name" value="TPR_19"/>
    <property type="match status" value="1"/>
</dbReference>
<feature type="compositionally biased region" description="Basic and acidic residues" evidence="1">
    <location>
        <begin position="113"/>
        <end position="139"/>
    </location>
</feature>
<dbReference type="RefSeq" id="WP_258810753.1">
    <property type="nucleotide sequence ID" value="NZ_JANUGU010000001.1"/>
</dbReference>
<reference evidence="3 4" key="1">
    <citation type="submission" date="2022-08" db="EMBL/GenBank/DDBJ databases">
        <title>Reclassification of Massilia species as members of the genera Telluria, Duganella, Pseudoduganella, Mokoshia gen. nov. and Zemynaea gen. nov. using orthogonal and non-orthogonal genome-based approaches.</title>
        <authorList>
            <person name="Bowman J.P."/>
        </authorList>
    </citation>
    <scope>NUCLEOTIDE SEQUENCE [LARGE SCALE GENOMIC DNA]</scope>
    <source>
        <strain evidence="3 4">JCM 31606</strain>
    </source>
</reference>
<dbReference type="Gene3D" id="1.25.40.10">
    <property type="entry name" value="Tetratricopeptide repeat domain"/>
    <property type="match status" value="2"/>
</dbReference>
<gene>
    <name evidence="3" type="ORF">NX778_05990</name>
</gene>
<evidence type="ECO:0000313" key="3">
    <source>
        <dbReference type="EMBL" id="MCS0657615.1"/>
    </source>
</evidence>
<dbReference type="InterPro" id="IPR011990">
    <property type="entry name" value="TPR-like_helical_dom_sf"/>
</dbReference>
<proteinExistence type="predicted"/>
<dbReference type="EMBL" id="JANUGU010000001">
    <property type="protein sequence ID" value="MCS0657615.1"/>
    <property type="molecule type" value="Genomic_DNA"/>
</dbReference>
<organism evidence="3 4">
    <name type="scientific">Massilia terrae</name>
    <dbReference type="NCBI Taxonomy" id="1811224"/>
    <lineage>
        <taxon>Bacteria</taxon>
        <taxon>Pseudomonadati</taxon>
        <taxon>Pseudomonadota</taxon>
        <taxon>Betaproteobacteria</taxon>
        <taxon>Burkholderiales</taxon>
        <taxon>Oxalobacteraceae</taxon>
        <taxon>Telluria group</taxon>
        <taxon>Massilia</taxon>
    </lineage>
</organism>
<dbReference type="Pfam" id="PF13432">
    <property type="entry name" value="TPR_16"/>
    <property type="match status" value="1"/>
</dbReference>